<dbReference type="Proteomes" id="UP000661691">
    <property type="component" value="Unassembled WGS sequence"/>
</dbReference>
<proteinExistence type="predicted"/>
<name>A0A926N9I0_9BACL</name>
<evidence type="ECO:0000256" key="1">
    <source>
        <dbReference type="SAM" id="Coils"/>
    </source>
</evidence>
<keyword evidence="3" id="KW-1185">Reference proteome</keyword>
<comment type="caution">
    <text evidence="2">The sequence shown here is derived from an EMBL/GenBank/DDBJ whole genome shotgun (WGS) entry which is preliminary data.</text>
</comment>
<accession>A0A926N9I0</accession>
<gene>
    <name evidence="2" type="ORF">IC620_01155</name>
</gene>
<keyword evidence="1" id="KW-0175">Coiled coil</keyword>
<protein>
    <submittedName>
        <fullName evidence="2">Uncharacterized protein</fullName>
    </submittedName>
</protein>
<dbReference type="AlphaFoldDB" id="A0A926N9I0"/>
<feature type="coiled-coil region" evidence="1">
    <location>
        <begin position="76"/>
        <end position="103"/>
    </location>
</feature>
<dbReference type="RefSeq" id="WP_191139129.1">
    <property type="nucleotide sequence ID" value="NZ_JACXAG020000002.1"/>
</dbReference>
<evidence type="ECO:0000313" key="3">
    <source>
        <dbReference type="Proteomes" id="UP000661691"/>
    </source>
</evidence>
<dbReference type="EMBL" id="JACXAH010000002">
    <property type="protein sequence ID" value="MBD1370970.1"/>
    <property type="molecule type" value="Genomic_DNA"/>
</dbReference>
<sequence>MSFFNELKQKIEKGVETAGKQSQRMIEISRLNIKIKGKRDNQMEEMLSLGRELYENWEPDKEPIITKKVKDKLKHIREIEGAINQLTQNLEKLKAAEIRVKAETVEIENEVGARVSSVNSESEKKEHVLPESMVYICPFCVNQINMSDAKCSHCNQQFY</sequence>
<organism evidence="2 3">
    <name type="scientific">Polycladospora coralii</name>
    <dbReference type="NCBI Taxonomy" id="2771432"/>
    <lineage>
        <taxon>Bacteria</taxon>
        <taxon>Bacillati</taxon>
        <taxon>Bacillota</taxon>
        <taxon>Bacilli</taxon>
        <taxon>Bacillales</taxon>
        <taxon>Thermoactinomycetaceae</taxon>
        <taxon>Polycladospora</taxon>
    </lineage>
</organism>
<evidence type="ECO:0000313" key="2">
    <source>
        <dbReference type="EMBL" id="MBD1370970.1"/>
    </source>
</evidence>
<reference evidence="2" key="1">
    <citation type="submission" date="2020-09" db="EMBL/GenBank/DDBJ databases">
        <title>A novel bacterium of genus Hazenella, isolated from South China Sea.</title>
        <authorList>
            <person name="Huang H."/>
            <person name="Mo K."/>
            <person name="Hu Y."/>
        </authorList>
    </citation>
    <scope>NUCLEOTIDE SEQUENCE</scope>
    <source>
        <strain evidence="2">IB182357</strain>
    </source>
</reference>